<dbReference type="GO" id="GO:0016618">
    <property type="term" value="F:hydroxypyruvate reductase [NAD(P)H] activity"/>
    <property type="evidence" value="ECO:0007669"/>
    <property type="project" value="UniProtKB-EC"/>
</dbReference>
<feature type="compositionally biased region" description="Basic and acidic residues" evidence="1">
    <location>
        <begin position="98"/>
        <end position="122"/>
    </location>
</feature>
<feature type="compositionally biased region" description="Basic residues" evidence="1">
    <location>
        <begin position="235"/>
        <end position="246"/>
    </location>
</feature>
<dbReference type="EC" id="1.1.1.81" evidence="2"/>
<evidence type="ECO:0000256" key="1">
    <source>
        <dbReference type="SAM" id="MobiDB-lite"/>
    </source>
</evidence>
<dbReference type="GO" id="GO:0047964">
    <property type="term" value="F:glyoxylate reductase (NADH) activity"/>
    <property type="evidence" value="ECO:0007669"/>
    <property type="project" value="UniProtKB-EC"/>
</dbReference>
<feature type="compositionally biased region" description="Basic and acidic residues" evidence="1">
    <location>
        <begin position="225"/>
        <end position="234"/>
    </location>
</feature>
<feature type="region of interest" description="Disordered" evidence="1">
    <location>
        <begin position="1"/>
        <end position="326"/>
    </location>
</feature>
<dbReference type="EC" id="1.1.1.26" evidence="2"/>
<feature type="compositionally biased region" description="Basic residues" evidence="1">
    <location>
        <begin position="137"/>
        <end position="170"/>
    </location>
</feature>
<dbReference type="EMBL" id="CADCUX010000580">
    <property type="protein sequence ID" value="CAA9432118.1"/>
    <property type="molecule type" value="Genomic_DNA"/>
</dbReference>
<sequence>EQAFHPGGTRHLPRDHPAPRAALRRRAQPGRRGLAARAADRQAQGQGRRLHDRRRAHRRGAAGGLSRPEDLRQHGRRLQQLRLAGDDGCAGARHQHPRRADRDHGRFRLRADDGDRAAHGGERALPARRQVDQVGLRHVRRLRRARQHAGHPGHGPHRPGHRPARRPRLRHAGDLPQPVAPRARSRGRLQGPLRVQGRIAADGRPPGAGAALLAPVAPHDRRRRAGADEADRHPGQHRARRHRGRRGSGQGPSGPPHRRRGTGRVRGRAQGAPGPAHGPERGPDAPHRQCHRTDPAGDGEPGGRQPDRLPRSWQALDASEPGSAAL</sequence>
<dbReference type="GO" id="GO:0008873">
    <property type="term" value="F:gluconate 2-dehydrogenase activity"/>
    <property type="evidence" value="ECO:0007669"/>
    <property type="project" value="UniProtKB-EC"/>
</dbReference>
<feature type="compositionally biased region" description="Basic residues" evidence="1">
    <location>
        <begin position="48"/>
        <end position="60"/>
    </location>
</feature>
<feature type="compositionally biased region" description="Low complexity" evidence="1">
    <location>
        <begin position="30"/>
        <end position="47"/>
    </location>
</feature>
<dbReference type="EC" id="1.1.1.-" evidence="2"/>
<dbReference type="GO" id="GO:0030267">
    <property type="term" value="F:glyoxylate reductase (NADPH) activity"/>
    <property type="evidence" value="ECO:0007669"/>
    <property type="project" value="UniProtKB-EC"/>
</dbReference>
<dbReference type="EC" id="1.1.1.79" evidence="2"/>
<gene>
    <name evidence="2" type="ORF">AVDCRST_MAG51-2705</name>
</gene>
<feature type="compositionally biased region" description="Basic residues" evidence="1">
    <location>
        <begin position="256"/>
        <end position="267"/>
    </location>
</feature>
<feature type="compositionally biased region" description="Basic and acidic residues" evidence="1">
    <location>
        <begin position="278"/>
        <end position="295"/>
    </location>
</feature>
<dbReference type="AlphaFoldDB" id="A0A6J4Q3M7"/>
<dbReference type="EC" id="1.1.1.215" evidence="2"/>
<feature type="non-terminal residue" evidence="2">
    <location>
        <position position="1"/>
    </location>
</feature>
<keyword evidence="2" id="KW-0560">Oxidoreductase</keyword>
<proteinExistence type="predicted"/>
<accession>A0A6J4Q3M7</accession>
<protein>
    <submittedName>
        <fullName evidence="2">Glyoxylate reductase / Glyoxylate reductase / Hydroxypyruvate reductase 2-ketoaldonate reductase, broad specificity</fullName>
        <ecNumber evidence="2">1.1.1.-</ecNumber>
        <ecNumber evidence="2">1.1.1.215</ecNumber>
        <ecNumber evidence="2">1.1.1.26</ecNumber>
        <ecNumber evidence="2">1.1.1.79</ecNumber>
        <ecNumber evidence="2">1.1.1.81</ecNumber>
    </submittedName>
</protein>
<keyword evidence="2" id="KW-0670">Pyruvate</keyword>
<reference evidence="2" key="1">
    <citation type="submission" date="2020-02" db="EMBL/GenBank/DDBJ databases">
        <authorList>
            <person name="Meier V. D."/>
        </authorList>
    </citation>
    <scope>NUCLEOTIDE SEQUENCE</scope>
    <source>
        <strain evidence="2">AVDCRST_MAG51</strain>
    </source>
</reference>
<evidence type="ECO:0000313" key="2">
    <source>
        <dbReference type="EMBL" id="CAA9432118.1"/>
    </source>
</evidence>
<feature type="compositionally biased region" description="Low complexity" evidence="1">
    <location>
        <begin position="197"/>
        <end position="217"/>
    </location>
</feature>
<name>A0A6J4Q3M7_9BURK</name>
<organism evidence="2">
    <name type="scientific">uncultured Ramlibacter sp</name>
    <dbReference type="NCBI Taxonomy" id="260755"/>
    <lineage>
        <taxon>Bacteria</taxon>
        <taxon>Pseudomonadati</taxon>
        <taxon>Pseudomonadota</taxon>
        <taxon>Betaproteobacteria</taxon>
        <taxon>Burkholderiales</taxon>
        <taxon>Comamonadaceae</taxon>
        <taxon>Ramlibacter</taxon>
        <taxon>environmental samples</taxon>
    </lineage>
</organism>
<feature type="non-terminal residue" evidence="2">
    <location>
        <position position="326"/>
    </location>
</feature>